<keyword evidence="7" id="KW-1133">Transmembrane helix</keyword>
<dbReference type="PROSITE" id="PS51007">
    <property type="entry name" value="CYTC"/>
    <property type="match status" value="1"/>
</dbReference>
<dbReference type="EMBL" id="CP014671">
    <property type="protein sequence ID" value="ANX04073.1"/>
    <property type="molecule type" value="Genomic_DNA"/>
</dbReference>
<keyword evidence="1" id="KW-0813">Transport</keyword>
<evidence type="ECO:0000256" key="2">
    <source>
        <dbReference type="ARBA" id="ARBA00022617"/>
    </source>
</evidence>
<keyword evidence="7" id="KW-0812">Transmembrane</keyword>
<evidence type="ECO:0000256" key="3">
    <source>
        <dbReference type="ARBA" id="ARBA00022723"/>
    </source>
</evidence>
<evidence type="ECO:0000256" key="5">
    <source>
        <dbReference type="ARBA" id="ARBA00023004"/>
    </source>
</evidence>
<dbReference type="Proteomes" id="UP000092952">
    <property type="component" value="Chromosome"/>
</dbReference>
<keyword evidence="3 6" id="KW-0479">Metal-binding</keyword>
<evidence type="ECO:0000256" key="7">
    <source>
        <dbReference type="SAM" id="Phobius"/>
    </source>
</evidence>
<dbReference type="Gene3D" id="1.10.760.10">
    <property type="entry name" value="Cytochrome c-like domain"/>
    <property type="match status" value="1"/>
</dbReference>
<organism evidence="9 10">
    <name type="scientific">Immundisolibacter cernigliae</name>
    <dbReference type="NCBI Taxonomy" id="1810504"/>
    <lineage>
        <taxon>Bacteria</taxon>
        <taxon>Pseudomonadati</taxon>
        <taxon>Pseudomonadota</taxon>
        <taxon>Gammaproteobacteria</taxon>
        <taxon>Immundisolibacterales</taxon>
        <taxon>Immundisolibacteraceae</taxon>
        <taxon>Immundisolibacter</taxon>
    </lineage>
</organism>
<reference evidence="10" key="1">
    <citation type="submission" date="2016-03" db="EMBL/GenBank/DDBJ databases">
        <title>Complete genome sequence of Solimmundus cernigliae, representing a novel lineage of polycyclic aromatic hydrocarbon degraders within the Gammaproteobacteria.</title>
        <authorList>
            <person name="Singleton D.R."/>
            <person name="Dickey A.N."/>
            <person name="Scholl E.H."/>
            <person name="Wright F.A."/>
            <person name="Aitken M.D."/>
        </authorList>
    </citation>
    <scope>NUCLEOTIDE SEQUENCE [LARGE SCALE GENOMIC DNA]</scope>
    <source>
        <strain evidence="10">TR3.2</strain>
    </source>
</reference>
<dbReference type="PRINTS" id="PR00607">
    <property type="entry name" value="CYTCHROMECIE"/>
</dbReference>
<dbReference type="KEGG" id="gbi:PG2T_07685"/>
<sequence>MNAHSAPAGDNSASAFTVVLLSLVALTFLIAGIAVFAVGAMRPAKVDPSVAALANERIKPVGEVQIGGPGAPAGGMAATAAADAGPVDGAAVYQQACFSCHASGVAGAPKLGSAEDWTPRIAQGIEVLHQHSLQGIRAMPPKGGFMNLSDAQVQAAVDYMVAQVKK</sequence>
<keyword evidence="5 6" id="KW-0408">Iron</keyword>
<dbReference type="InterPro" id="IPR009056">
    <property type="entry name" value="Cyt_c-like_dom"/>
</dbReference>
<dbReference type="InterPro" id="IPR002323">
    <property type="entry name" value="Cyt_CIE"/>
</dbReference>
<dbReference type="SUPFAM" id="SSF46626">
    <property type="entry name" value="Cytochrome c"/>
    <property type="match status" value="1"/>
</dbReference>
<protein>
    <recommendedName>
        <fullName evidence="8">Cytochrome c domain-containing protein</fullName>
    </recommendedName>
</protein>
<accession>A0A1B1YTY6</accession>
<dbReference type="Pfam" id="PF13442">
    <property type="entry name" value="Cytochrome_CBB3"/>
    <property type="match status" value="1"/>
</dbReference>
<dbReference type="OrthoDB" id="9814708at2"/>
<dbReference type="GO" id="GO:0009055">
    <property type="term" value="F:electron transfer activity"/>
    <property type="evidence" value="ECO:0007669"/>
    <property type="project" value="InterPro"/>
</dbReference>
<dbReference type="PANTHER" id="PTHR40942:SF4">
    <property type="entry name" value="CYTOCHROME C5"/>
    <property type="match status" value="1"/>
</dbReference>
<dbReference type="InParanoid" id="A0A1B1YTY6"/>
<evidence type="ECO:0000256" key="6">
    <source>
        <dbReference type="PROSITE-ProRule" id="PRU00433"/>
    </source>
</evidence>
<dbReference type="GO" id="GO:0005506">
    <property type="term" value="F:iron ion binding"/>
    <property type="evidence" value="ECO:0007669"/>
    <property type="project" value="InterPro"/>
</dbReference>
<evidence type="ECO:0000256" key="1">
    <source>
        <dbReference type="ARBA" id="ARBA00022448"/>
    </source>
</evidence>
<evidence type="ECO:0000313" key="10">
    <source>
        <dbReference type="Proteomes" id="UP000092952"/>
    </source>
</evidence>
<dbReference type="PANTHER" id="PTHR40942">
    <property type="match status" value="1"/>
</dbReference>
<dbReference type="AlphaFoldDB" id="A0A1B1YTY6"/>
<evidence type="ECO:0000259" key="8">
    <source>
        <dbReference type="PROSITE" id="PS51007"/>
    </source>
</evidence>
<gene>
    <name evidence="9" type="ORF">PG2T_07685</name>
</gene>
<keyword evidence="4" id="KW-0249">Electron transport</keyword>
<evidence type="ECO:0000313" key="9">
    <source>
        <dbReference type="EMBL" id="ANX04073.1"/>
    </source>
</evidence>
<feature type="transmembrane region" description="Helical" evidence="7">
    <location>
        <begin position="15"/>
        <end position="38"/>
    </location>
</feature>
<keyword evidence="2 6" id="KW-0349">Heme</keyword>
<keyword evidence="7" id="KW-0472">Membrane</keyword>
<dbReference type="GO" id="GO:0020037">
    <property type="term" value="F:heme binding"/>
    <property type="evidence" value="ECO:0007669"/>
    <property type="project" value="InterPro"/>
</dbReference>
<dbReference type="STRING" id="1810504.PG2T_07685"/>
<dbReference type="InterPro" id="IPR036909">
    <property type="entry name" value="Cyt_c-like_dom_sf"/>
</dbReference>
<feature type="domain" description="Cytochrome c" evidence="8">
    <location>
        <begin position="84"/>
        <end position="164"/>
    </location>
</feature>
<name>A0A1B1YTY6_9GAMM</name>
<proteinExistence type="predicted"/>
<keyword evidence="10" id="KW-1185">Reference proteome</keyword>
<dbReference type="RefSeq" id="WP_145931040.1">
    <property type="nucleotide sequence ID" value="NZ_CP014671.1"/>
</dbReference>
<evidence type="ECO:0000256" key="4">
    <source>
        <dbReference type="ARBA" id="ARBA00022982"/>
    </source>
</evidence>